<dbReference type="KEGG" id="bcd:BARCL_0959"/>
<reference evidence="2" key="1">
    <citation type="submission" date="2009-11" db="EMBL/GenBank/DDBJ databases">
        <title>Genome sequencing of Bartonella species and comparative genomics.</title>
        <authorList>
            <person name="Engel P."/>
            <person name="Salzburger W."/>
            <person name="Marius L."/>
            <person name="Chao-Chin C."/>
            <person name="Soichi M."/>
            <person name="Christa L."/>
            <person name="Alexandra C."/>
            <person name="Aurelie L."/>
            <person name="Claudine M."/>
            <person name="Stephan S.C."/>
            <person name="Christoph D."/>
        </authorList>
    </citation>
    <scope>NUCLEOTIDE SEQUENCE [LARGE SCALE GENOMIC DNA]</scope>
    <source>
        <strain evidence="2">CIP 104772 / 73</strain>
    </source>
</reference>
<accession>E6YIF2</accession>
<dbReference type="EMBL" id="FN645454">
    <property type="protein sequence ID" value="CBI76640.1"/>
    <property type="molecule type" value="Genomic_DNA"/>
</dbReference>
<gene>
    <name evidence="1" type="ordered locus">BARCL_0959</name>
</gene>
<name>E6YIF2_BARC7</name>
<dbReference type="Proteomes" id="UP000009101">
    <property type="component" value="Chromosome"/>
</dbReference>
<dbReference type="AlphaFoldDB" id="E6YIF2"/>
<reference evidence="1 2" key="2">
    <citation type="journal article" date="2011" name="PLoS Genet.">
        <title>Parallel evolution of a type IV secretion system in radiating lineages of the host-restricted bacterial pathogen Bartonella.</title>
        <authorList>
            <person name="Engel P."/>
            <person name="Salzburger W."/>
            <person name="Liesch M."/>
            <person name="Chang C.C."/>
            <person name="Maruyama S."/>
            <person name="Lanz C."/>
            <person name="Calteau A."/>
            <person name="Lajus A."/>
            <person name="Medigue C."/>
            <person name="Schuster S.C."/>
            <person name="Dehio C."/>
        </authorList>
    </citation>
    <scope>NUCLEOTIDE SEQUENCE [LARGE SCALE GENOMIC DNA]</scope>
    <source>
        <strain evidence="2">CIP 104772 / 73</strain>
    </source>
</reference>
<dbReference type="HOGENOM" id="CLU_3077132_0_0_5"/>
<protein>
    <submittedName>
        <fullName evidence="1">Uncharacterized protein</fullName>
    </submittedName>
</protein>
<sequence length="52" mass="6197">MIDFLMSAQLHLKASHNHEALFAHEPDPLVSKTSKVFFFIYYNDNFNFFFLL</sequence>
<proteinExistence type="predicted"/>
<evidence type="ECO:0000313" key="1">
    <source>
        <dbReference type="EMBL" id="CBI76640.1"/>
    </source>
</evidence>
<evidence type="ECO:0000313" key="2">
    <source>
        <dbReference type="Proteomes" id="UP000009101"/>
    </source>
</evidence>
<organism evidence="1 2">
    <name type="scientific">Bartonella clarridgeiae (strain CCUG 45776 / CIP 104772 / 73)</name>
    <dbReference type="NCBI Taxonomy" id="696125"/>
    <lineage>
        <taxon>Bacteria</taxon>
        <taxon>Pseudomonadati</taxon>
        <taxon>Pseudomonadota</taxon>
        <taxon>Alphaproteobacteria</taxon>
        <taxon>Hyphomicrobiales</taxon>
        <taxon>Bartonellaceae</taxon>
        <taxon>Bartonella</taxon>
    </lineage>
</organism>
<keyword evidence="2" id="KW-1185">Reference proteome</keyword>